<dbReference type="PANTHER" id="PTHR10627:SF59">
    <property type="entry name" value="BICAUDAL C HOMOLOG 2"/>
    <property type="match status" value="1"/>
</dbReference>
<gene>
    <name evidence="4" type="ORF">NHX12_011285</name>
</gene>
<comment type="caution">
    <text evidence="4">The sequence shown here is derived from an EMBL/GenBank/DDBJ whole genome shotgun (WGS) entry which is preliminary data.</text>
</comment>
<accession>A0A9Q0DHJ9</accession>
<sequence>RTASCVAVGATLRAGPPGGHRRAAREAPPPRRTTYRSCSIDYQTFLTLSDEDLKEVGVATFGARRKMLLSICELTKSKRRHSDTPSVKSAYLEGGASGRLPPIVDVEVAGPSKHW</sequence>
<evidence type="ECO:0000256" key="2">
    <source>
        <dbReference type="SAM" id="MobiDB-lite"/>
    </source>
</evidence>
<dbReference type="EMBL" id="JANIIK010000116">
    <property type="protein sequence ID" value="KAJ3587688.1"/>
    <property type="molecule type" value="Genomic_DNA"/>
</dbReference>
<evidence type="ECO:0000313" key="5">
    <source>
        <dbReference type="Proteomes" id="UP001148018"/>
    </source>
</evidence>
<protein>
    <recommendedName>
        <fullName evidence="3">SAM domain-containing protein</fullName>
    </recommendedName>
</protein>
<dbReference type="GO" id="GO:0005737">
    <property type="term" value="C:cytoplasm"/>
    <property type="evidence" value="ECO:0007669"/>
    <property type="project" value="TreeGrafter"/>
</dbReference>
<dbReference type="InterPro" id="IPR013761">
    <property type="entry name" value="SAM/pointed_sf"/>
</dbReference>
<proteinExistence type="predicted"/>
<organism evidence="4 5">
    <name type="scientific">Muraenolepis orangiensis</name>
    <name type="common">Patagonian moray cod</name>
    <dbReference type="NCBI Taxonomy" id="630683"/>
    <lineage>
        <taxon>Eukaryota</taxon>
        <taxon>Metazoa</taxon>
        <taxon>Chordata</taxon>
        <taxon>Craniata</taxon>
        <taxon>Vertebrata</taxon>
        <taxon>Euteleostomi</taxon>
        <taxon>Actinopterygii</taxon>
        <taxon>Neopterygii</taxon>
        <taxon>Teleostei</taxon>
        <taxon>Neoteleostei</taxon>
        <taxon>Acanthomorphata</taxon>
        <taxon>Zeiogadaria</taxon>
        <taxon>Gadariae</taxon>
        <taxon>Gadiformes</taxon>
        <taxon>Muraenolepidoidei</taxon>
        <taxon>Muraenolepididae</taxon>
        <taxon>Muraenolepis</taxon>
    </lineage>
</organism>
<evidence type="ECO:0000256" key="1">
    <source>
        <dbReference type="ARBA" id="ARBA00022737"/>
    </source>
</evidence>
<dbReference type="Gene3D" id="1.10.150.50">
    <property type="entry name" value="Transcription Factor, Ets-1"/>
    <property type="match status" value="1"/>
</dbReference>
<keyword evidence="1" id="KW-0677">Repeat</keyword>
<dbReference type="SUPFAM" id="SSF47769">
    <property type="entry name" value="SAM/Pointed domain"/>
    <property type="match status" value="1"/>
</dbReference>
<dbReference type="AlphaFoldDB" id="A0A9Q0DHJ9"/>
<evidence type="ECO:0000259" key="3">
    <source>
        <dbReference type="Pfam" id="PF00536"/>
    </source>
</evidence>
<feature type="region of interest" description="Disordered" evidence="2">
    <location>
        <begin position="11"/>
        <end position="33"/>
    </location>
</feature>
<evidence type="ECO:0000313" key="4">
    <source>
        <dbReference type="EMBL" id="KAJ3587688.1"/>
    </source>
</evidence>
<dbReference type="InterPro" id="IPR001660">
    <property type="entry name" value="SAM"/>
</dbReference>
<name>A0A9Q0DHJ9_9TELE</name>
<reference evidence="4" key="1">
    <citation type="submission" date="2022-07" db="EMBL/GenBank/DDBJ databases">
        <title>Chromosome-level genome of Muraenolepis orangiensis.</title>
        <authorList>
            <person name="Kim J."/>
        </authorList>
    </citation>
    <scope>NUCLEOTIDE SEQUENCE</scope>
    <source>
        <strain evidence="4">KU_S4_2022</strain>
        <tissue evidence="4">Muscle</tissue>
    </source>
</reference>
<dbReference type="Pfam" id="PF00536">
    <property type="entry name" value="SAM_1"/>
    <property type="match status" value="1"/>
</dbReference>
<feature type="non-terminal residue" evidence="4">
    <location>
        <position position="1"/>
    </location>
</feature>
<feature type="domain" description="SAM" evidence="3">
    <location>
        <begin position="36"/>
        <end position="71"/>
    </location>
</feature>
<keyword evidence="5" id="KW-1185">Reference proteome</keyword>
<dbReference type="OrthoDB" id="539213at2759"/>
<dbReference type="PANTHER" id="PTHR10627">
    <property type="entry name" value="SCP160"/>
    <property type="match status" value="1"/>
</dbReference>
<dbReference type="Proteomes" id="UP001148018">
    <property type="component" value="Unassembled WGS sequence"/>
</dbReference>